<dbReference type="InterPro" id="IPR011701">
    <property type="entry name" value="MFS"/>
</dbReference>
<feature type="transmembrane region" description="Helical" evidence="2">
    <location>
        <begin position="67"/>
        <end position="88"/>
    </location>
</feature>
<protein>
    <recommendedName>
        <fullName evidence="3">Major facilitator superfamily (MFS) profile domain-containing protein</fullName>
    </recommendedName>
</protein>
<keyword evidence="2" id="KW-1133">Transmembrane helix</keyword>
<feature type="transmembrane region" description="Helical" evidence="2">
    <location>
        <begin position="103"/>
        <end position="123"/>
    </location>
</feature>
<keyword evidence="5" id="KW-1185">Reference proteome</keyword>
<dbReference type="SUPFAM" id="SSF103473">
    <property type="entry name" value="MFS general substrate transporter"/>
    <property type="match status" value="1"/>
</dbReference>
<dbReference type="Gene3D" id="1.20.1250.20">
    <property type="entry name" value="MFS general substrate transporter like domains"/>
    <property type="match status" value="1"/>
</dbReference>
<dbReference type="EMBL" id="JARKIK010000016">
    <property type="protein sequence ID" value="KAK8746989.1"/>
    <property type="molecule type" value="Genomic_DNA"/>
</dbReference>
<dbReference type="GO" id="GO:0008028">
    <property type="term" value="F:monocarboxylic acid transmembrane transporter activity"/>
    <property type="evidence" value="ECO:0007669"/>
    <property type="project" value="TreeGrafter"/>
</dbReference>
<dbReference type="GO" id="GO:0016020">
    <property type="term" value="C:membrane"/>
    <property type="evidence" value="ECO:0007669"/>
    <property type="project" value="UniProtKB-SubCell"/>
</dbReference>
<dbReference type="PANTHER" id="PTHR11360:SF260">
    <property type="entry name" value="MFS DOMAIN-CONTAINING PROTEIN"/>
    <property type="match status" value="1"/>
</dbReference>
<evidence type="ECO:0000259" key="3">
    <source>
        <dbReference type="PROSITE" id="PS50850"/>
    </source>
</evidence>
<evidence type="ECO:0000256" key="2">
    <source>
        <dbReference type="SAM" id="Phobius"/>
    </source>
</evidence>
<evidence type="ECO:0000313" key="5">
    <source>
        <dbReference type="Proteomes" id="UP001445076"/>
    </source>
</evidence>
<feature type="transmembrane region" description="Helical" evidence="2">
    <location>
        <begin position="158"/>
        <end position="181"/>
    </location>
</feature>
<dbReference type="InterPro" id="IPR020846">
    <property type="entry name" value="MFS_dom"/>
</dbReference>
<comment type="caution">
    <text evidence="4">The sequence shown here is derived from an EMBL/GenBank/DDBJ whole genome shotgun (WGS) entry which is preliminary data.</text>
</comment>
<proteinExistence type="predicted"/>
<evidence type="ECO:0000313" key="4">
    <source>
        <dbReference type="EMBL" id="KAK8746989.1"/>
    </source>
</evidence>
<feature type="transmembrane region" description="Helical" evidence="2">
    <location>
        <begin position="132"/>
        <end position="152"/>
    </location>
</feature>
<feature type="domain" description="Major facilitator superfamily (MFS) profile" evidence="3">
    <location>
        <begin position="66"/>
        <end position="285"/>
    </location>
</feature>
<dbReference type="PANTHER" id="PTHR11360">
    <property type="entry name" value="MONOCARBOXYLATE TRANSPORTER"/>
    <property type="match status" value="1"/>
</dbReference>
<dbReference type="InterPro" id="IPR036259">
    <property type="entry name" value="MFS_trans_sf"/>
</dbReference>
<organism evidence="4 5">
    <name type="scientific">Cherax quadricarinatus</name>
    <name type="common">Australian red claw crayfish</name>
    <dbReference type="NCBI Taxonomy" id="27406"/>
    <lineage>
        <taxon>Eukaryota</taxon>
        <taxon>Metazoa</taxon>
        <taxon>Ecdysozoa</taxon>
        <taxon>Arthropoda</taxon>
        <taxon>Crustacea</taxon>
        <taxon>Multicrustacea</taxon>
        <taxon>Malacostraca</taxon>
        <taxon>Eumalacostraca</taxon>
        <taxon>Eucarida</taxon>
        <taxon>Decapoda</taxon>
        <taxon>Pleocyemata</taxon>
        <taxon>Astacidea</taxon>
        <taxon>Parastacoidea</taxon>
        <taxon>Parastacidae</taxon>
        <taxon>Cherax</taxon>
    </lineage>
</organism>
<dbReference type="InterPro" id="IPR050327">
    <property type="entry name" value="Proton-linked_MCT"/>
</dbReference>
<accession>A0AAW0Y4T2</accession>
<gene>
    <name evidence="4" type="ORF">OTU49_016933</name>
</gene>
<evidence type="ECO:0000256" key="1">
    <source>
        <dbReference type="ARBA" id="ARBA00004141"/>
    </source>
</evidence>
<feature type="non-terminal residue" evidence="4">
    <location>
        <position position="1"/>
    </location>
</feature>
<keyword evidence="2" id="KW-0472">Membrane</keyword>
<name>A0AAW0Y4T2_CHEQU</name>
<dbReference type="PROSITE" id="PS50850">
    <property type="entry name" value="MFS"/>
    <property type="match status" value="1"/>
</dbReference>
<keyword evidence="2" id="KW-0812">Transmembrane</keyword>
<feature type="transmembrane region" description="Helical" evidence="2">
    <location>
        <begin position="221"/>
        <end position="242"/>
    </location>
</feature>
<dbReference type="Pfam" id="PF07690">
    <property type="entry name" value="MFS_1"/>
    <property type="match status" value="1"/>
</dbReference>
<dbReference type="Proteomes" id="UP001445076">
    <property type="component" value="Unassembled WGS sequence"/>
</dbReference>
<feature type="transmembrane region" description="Helical" evidence="2">
    <location>
        <begin position="193"/>
        <end position="215"/>
    </location>
</feature>
<sequence length="285" mass="31319">RQSMTYRGAMLNIHRYRLRASSCPDIYRNSIITIAKSQDERAWTYLDDVGELITSCVDVSYCMEASYLIFAISNFVLYVFYDTVYMYLTDYALGVGVSADDSANLISVIGILNCLGTVLMGYVGDRTWSSPVILYNVSMVICGLSIISMPFITNYWLLAMTSGVFGLFISANYALTSVILVELVSLEAFSKTYGMLLLIQGVANLIGPPLVGYVADTTGDYVMPFVMSGLFIVACGLILNAIPLIQRYKHKCPSSTSSPVDTPKNGSPTVISVYNLKKKSEPSQL</sequence>
<reference evidence="4 5" key="1">
    <citation type="journal article" date="2024" name="BMC Genomics">
        <title>Genome assembly of redclaw crayfish (Cherax quadricarinatus) provides insights into its immune adaptation and hypoxia tolerance.</title>
        <authorList>
            <person name="Liu Z."/>
            <person name="Zheng J."/>
            <person name="Li H."/>
            <person name="Fang K."/>
            <person name="Wang S."/>
            <person name="He J."/>
            <person name="Zhou D."/>
            <person name="Weng S."/>
            <person name="Chi M."/>
            <person name="Gu Z."/>
            <person name="He J."/>
            <person name="Li F."/>
            <person name="Wang M."/>
        </authorList>
    </citation>
    <scope>NUCLEOTIDE SEQUENCE [LARGE SCALE GENOMIC DNA]</scope>
    <source>
        <strain evidence="4">ZL_2023a</strain>
    </source>
</reference>
<comment type="subcellular location">
    <subcellularLocation>
        <location evidence="1">Membrane</location>
        <topology evidence="1">Multi-pass membrane protein</topology>
    </subcellularLocation>
</comment>
<dbReference type="AlphaFoldDB" id="A0AAW0Y4T2"/>